<organism evidence="2 4">
    <name type="scientific">Canicola haemoglobinophilus</name>
    <dbReference type="NCBI Taxonomy" id="733"/>
    <lineage>
        <taxon>Bacteria</taxon>
        <taxon>Pseudomonadati</taxon>
        <taxon>Pseudomonadota</taxon>
        <taxon>Gammaproteobacteria</taxon>
        <taxon>Pasteurellales</taxon>
        <taxon>Pasteurellaceae</taxon>
        <taxon>Canicola</taxon>
    </lineage>
</organism>
<protein>
    <submittedName>
        <fullName evidence="2">Uroporphyrinogen decarboxylase</fullName>
        <ecNumber evidence="2">4.1.1.37</ecNumber>
    </submittedName>
</protein>
<dbReference type="PANTHER" id="PTHR21091">
    <property type="entry name" value="METHYLTETRAHYDROFOLATE:HOMOCYSTEINE METHYLTRANSFERASE RELATED"/>
    <property type="match status" value="1"/>
</dbReference>
<evidence type="ECO:0000313" key="5">
    <source>
        <dbReference type="Proteomes" id="UP000254496"/>
    </source>
</evidence>
<accession>A0A377HUN6</accession>
<dbReference type="PANTHER" id="PTHR21091:SF169">
    <property type="entry name" value="UROPORPHYRINOGEN DECARBOXYLASE"/>
    <property type="match status" value="1"/>
</dbReference>
<sequence length="96" mass="10563">MANTGCDALGLDWTINLVEAKVRVGHKVALQGNMDPSVLYASPERIEQEVQQILADFGQGSGHVFNLGHGIHQDVPEISPKVFVDAIHQYSKPYHQ</sequence>
<evidence type="ECO:0000259" key="1">
    <source>
        <dbReference type="Pfam" id="PF01208"/>
    </source>
</evidence>
<dbReference type="InterPro" id="IPR038071">
    <property type="entry name" value="UROD/MetE-like_sf"/>
</dbReference>
<dbReference type="GO" id="GO:0005829">
    <property type="term" value="C:cytosol"/>
    <property type="evidence" value="ECO:0007669"/>
    <property type="project" value="TreeGrafter"/>
</dbReference>
<dbReference type="Proteomes" id="UP000254329">
    <property type="component" value="Unassembled WGS sequence"/>
</dbReference>
<evidence type="ECO:0000313" key="2">
    <source>
        <dbReference type="EMBL" id="STO60010.1"/>
    </source>
</evidence>
<dbReference type="GO" id="GO:0019353">
    <property type="term" value="P:protoporphyrinogen IX biosynthetic process from glutamate"/>
    <property type="evidence" value="ECO:0007669"/>
    <property type="project" value="TreeGrafter"/>
</dbReference>
<dbReference type="InterPro" id="IPR000257">
    <property type="entry name" value="Uroporphyrinogen_deCOase"/>
</dbReference>
<gene>
    <name evidence="2" type="primary">hemE</name>
    <name evidence="2" type="ORF">NCTC1659_01275</name>
    <name evidence="3" type="ORF">NCTC8540_00170</name>
</gene>
<feature type="domain" description="Uroporphyrinogen decarboxylase (URO-D)" evidence="1">
    <location>
        <begin position="1"/>
        <end position="90"/>
    </location>
</feature>
<dbReference type="Gene3D" id="3.20.20.210">
    <property type="match status" value="1"/>
</dbReference>
<dbReference type="SUPFAM" id="SSF51726">
    <property type="entry name" value="UROD/MetE-like"/>
    <property type="match status" value="1"/>
</dbReference>
<keyword evidence="4" id="KW-1185">Reference proteome</keyword>
<reference evidence="4 5" key="1">
    <citation type="submission" date="2018-06" db="EMBL/GenBank/DDBJ databases">
        <authorList>
            <consortium name="Pathogen Informatics"/>
            <person name="Doyle S."/>
        </authorList>
    </citation>
    <scope>NUCLEOTIDE SEQUENCE [LARGE SCALE GENOMIC DNA]</scope>
    <source>
        <strain evidence="2 4">NCTC1659</strain>
        <strain evidence="3 5">NCTC8540</strain>
    </source>
</reference>
<proteinExistence type="predicted"/>
<evidence type="ECO:0000313" key="4">
    <source>
        <dbReference type="Proteomes" id="UP000254329"/>
    </source>
</evidence>
<dbReference type="EC" id="4.1.1.37" evidence="2"/>
<dbReference type="AlphaFoldDB" id="A0A377HUN6"/>
<dbReference type="EMBL" id="UGHF01000001">
    <property type="protein sequence ID" value="STO60010.1"/>
    <property type="molecule type" value="Genomic_DNA"/>
</dbReference>
<evidence type="ECO:0000313" key="3">
    <source>
        <dbReference type="EMBL" id="STO67708.1"/>
    </source>
</evidence>
<dbReference type="Pfam" id="PF01208">
    <property type="entry name" value="URO-D"/>
    <property type="match status" value="1"/>
</dbReference>
<dbReference type="Proteomes" id="UP000254496">
    <property type="component" value="Unassembled WGS sequence"/>
</dbReference>
<keyword evidence="2" id="KW-0456">Lyase</keyword>
<name>A0A377HUN6_9PAST</name>
<dbReference type="GO" id="GO:0004853">
    <property type="term" value="F:uroporphyrinogen decarboxylase activity"/>
    <property type="evidence" value="ECO:0007669"/>
    <property type="project" value="UniProtKB-EC"/>
</dbReference>
<dbReference type="EMBL" id="UGHJ01000001">
    <property type="protein sequence ID" value="STO67708.1"/>
    <property type="molecule type" value="Genomic_DNA"/>
</dbReference>